<proteinExistence type="predicted"/>
<evidence type="ECO:0000313" key="2">
    <source>
        <dbReference type="Proteomes" id="UP000028999"/>
    </source>
</evidence>
<dbReference type="EMBL" id="LK034645">
    <property type="protein sequence ID" value="CDY65059.1"/>
    <property type="molecule type" value="Genomic_DNA"/>
</dbReference>
<dbReference type="Proteomes" id="UP000028999">
    <property type="component" value="Unassembled WGS sequence"/>
</dbReference>
<sequence>MQMEKNVASSMHT</sequence>
<organism evidence="1 2">
    <name type="scientific">Brassica napus</name>
    <name type="common">Rape</name>
    <dbReference type="NCBI Taxonomy" id="3708"/>
    <lineage>
        <taxon>Eukaryota</taxon>
        <taxon>Viridiplantae</taxon>
        <taxon>Streptophyta</taxon>
        <taxon>Embryophyta</taxon>
        <taxon>Tracheophyta</taxon>
        <taxon>Spermatophyta</taxon>
        <taxon>Magnoliopsida</taxon>
        <taxon>eudicotyledons</taxon>
        <taxon>Gunneridae</taxon>
        <taxon>Pentapetalae</taxon>
        <taxon>rosids</taxon>
        <taxon>malvids</taxon>
        <taxon>Brassicales</taxon>
        <taxon>Brassicaceae</taxon>
        <taxon>Brassiceae</taxon>
        <taxon>Brassica</taxon>
    </lineage>
</organism>
<accession>A0A078JEE5</accession>
<evidence type="ECO:0000313" key="1">
    <source>
        <dbReference type="EMBL" id="CDY65059.1"/>
    </source>
</evidence>
<gene>
    <name evidence="1" type="primary">BnaC02g44230D</name>
    <name evidence="1" type="ORF">GSBRNA2T00044112001</name>
</gene>
<keyword evidence="2" id="KW-1185">Reference proteome</keyword>
<dbReference type="PaxDb" id="3708-A0A078JEE5"/>
<name>A0A078JEE5_BRANA</name>
<protein>
    <submittedName>
        <fullName evidence="1">BnaC02g44230D protein</fullName>
    </submittedName>
</protein>
<reference evidence="1 2" key="1">
    <citation type="journal article" date="2014" name="Science">
        <title>Plant genetics. Early allopolyploid evolution in the post-Neolithic Brassica napus oilseed genome.</title>
        <authorList>
            <person name="Chalhoub B."/>
            <person name="Denoeud F."/>
            <person name="Liu S."/>
            <person name="Parkin I.A."/>
            <person name="Tang H."/>
            <person name="Wang X."/>
            <person name="Chiquet J."/>
            <person name="Belcram H."/>
            <person name="Tong C."/>
            <person name="Samans B."/>
            <person name="Correa M."/>
            <person name="Da Silva C."/>
            <person name="Just J."/>
            <person name="Falentin C."/>
            <person name="Koh C.S."/>
            <person name="Le Clainche I."/>
            <person name="Bernard M."/>
            <person name="Bento P."/>
            <person name="Noel B."/>
            <person name="Labadie K."/>
            <person name="Alberti A."/>
            <person name="Charles M."/>
            <person name="Arnaud D."/>
            <person name="Guo H."/>
            <person name="Daviaud C."/>
            <person name="Alamery S."/>
            <person name="Jabbari K."/>
            <person name="Zhao M."/>
            <person name="Edger P.P."/>
            <person name="Chelaifa H."/>
            <person name="Tack D."/>
            <person name="Lassalle G."/>
            <person name="Mestiri I."/>
            <person name="Schnel N."/>
            <person name="Le Paslier M.C."/>
            <person name="Fan G."/>
            <person name="Renault V."/>
            <person name="Bayer P.E."/>
            <person name="Golicz A.A."/>
            <person name="Manoli S."/>
            <person name="Lee T.H."/>
            <person name="Thi V.H."/>
            <person name="Chalabi S."/>
            <person name="Hu Q."/>
            <person name="Fan C."/>
            <person name="Tollenaere R."/>
            <person name="Lu Y."/>
            <person name="Battail C."/>
            <person name="Shen J."/>
            <person name="Sidebottom C.H."/>
            <person name="Wang X."/>
            <person name="Canaguier A."/>
            <person name="Chauveau A."/>
            <person name="Berard A."/>
            <person name="Deniot G."/>
            <person name="Guan M."/>
            <person name="Liu Z."/>
            <person name="Sun F."/>
            <person name="Lim Y.P."/>
            <person name="Lyons E."/>
            <person name="Town C.D."/>
            <person name="Bancroft I."/>
            <person name="Wang X."/>
            <person name="Meng J."/>
            <person name="Ma J."/>
            <person name="Pires J.C."/>
            <person name="King G.J."/>
            <person name="Brunel D."/>
            <person name="Delourme R."/>
            <person name="Renard M."/>
            <person name="Aury J.M."/>
            <person name="Adams K.L."/>
            <person name="Batley J."/>
            <person name="Snowdon R.J."/>
            <person name="Tost J."/>
            <person name="Edwards D."/>
            <person name="Zhou Y."/>
            <person name="Hua W."/>
            <person name="Sharpe A.G."/>
            <person name="Paterson A.H."/>
            <person name="Guan C."/>
            <person name="Wincker P."/>
        </authorList>
    </citation>
    <scope>NUCLEOTIDE SEQUENCE [LARGE SCALE GENOMIC DNA]</scope>
    <source>
        <strain evidence="2">cv. Darmor-bzh</strain>
    </source>
</reference>